<dbReference type="GO" id="GO:0046872">
    <property type="term" value="F:metal ion binding"/>
    <property type="evidence" value="ECO:0007669"/>
    <property type="project" value="UniProtKB-KW"/>
</dbReference>
<dbReference type="Pfam" id="PF00175">
    <property type="entry name" value="NAD_binding_1"/>
    <property type="match status" value="1"/>
</dbReference>
<comment type="similarity">
    <text evidence="3">In the C-terminal section; belongs to the flavoprotein pyridine nucleotide cytochrome reductase family.</text>
</comment>
<dbReference type="GO" id="GO:0071500">
    <property type="term" value="P:cellular response to nitrosative stress"/>
    <property type="evidence" value="ECO:0007669"/>
    <property type="project" value="TreeGrafter"/>
</dbReference>
<dbReference type="InterPro" id="IPR001433">
    <property type="entry name" value="OxRdtase_FAD/NAD-bd"/>
</dbReference>
<dbReference type="SUPFAM" id="SSF52343">
    <property type="entry name" value="Ferredoxin reductase-like, C-terminal NADP-linked domain"/>
    <property type="match status" value="1"/>
</dbReference>
<proteinExistence type="inferred from homology"/>
<dbReference type="Gene3D" id="1.10.490.10">
    <property type="entry name" value="Globins"/>
    <property type="match status" value="1"/>
</dbReference>
<reference evidence="18" key="2">
    <citation type="journal article" date="2020" name="Front. Microbiol.">
        <title>Phenotypic and Genetic Characterization of the Cheese Ripening Yeast Geotrichum candidum.</title>
        <authorList>
            <person name="Perkins V."/>
            <person name="Vignola S."/>
            <person name="Lessard M.H."/>
            <person name="Plante P.L."/>
            <person name="Corbeil J."/>
            <person name="Dugat-Bony E."/>
            <person name="Frenette M."/>
            <person name="Labrie S."/>
        </authorList>
    </citation>
    <scope>NUCLEOTIDE SEQUENCE</scope>
    <source>
        <strain evidence="18">LMA-70</strain>
    </source>
</reference>
<dbReference type="Pfam" id="PF00970">
    <property type="entry name" value="FAD_binding_6"/>
    <property type="match status" value="1"/>
</dbReference>
<dbReference type="GO" id="GO:0019825">
    <property type="term" value="F:oxygen binding"/>
    <property type="evidence" value="ECO:0007669"/>
    <property type="project" value="InterPro"/>
</dbReference>
<dbReference type="GO" id="GO:0071949">
    <property type="term" value="F:FAD binding"/>
    <property type="evidence" value="ECO:0007669"/>
    <property type="project" value="TreeGrafter"/>
</dbReference>
<evidence type="ECO:0000259" key="15">
    <source>
        <dbReference type="PROSITE" id="PS01033"/>
    </source>
</evidence>
<dbReference type="InterPro" id="IPR017927">
    <property type="entry name" value="FAD-bd_FR_type"/>
</dbReference>
<keyword evidence="12" id="KW-0520">NAD</keyword>
<evidence type="ECO:0000256" key="4">
    <source>
        <dbReference type="ARBA" id="ARBA00012229"/>
    </source>
</evidence>
<dbReference type="Proteomes" id="UP000750522">
    <property type="component" value="Unassembled WGS sequence"/>
</dbReference>
<dbReference type="EMBL" id="CCBN010000012">
    <property type="protein sequence ID" value="CDO55843.1"/>
    <property type="molecule type" value="Genomic_DNA"/>
</dbReference>
<keyword evidence="10" id="KW-0521">NADP</keyword>
<dbReference type="SUPFAM" id="SSF46458">
    <property type="entry name" value="Globin-like"/>
    <property type="match status" value="1"/>
</dbReference>
<dbReference type="PROSITE" id="PS01033">
    <property type="entry name" value="GLOBIN"/>
    <property type="match status" value="1"/>
</dbReference>
<evidence type="ECO:0000256" key="12">
    <source>
        <dbReference type="ARBA" id="ARBA00023027"/>
    </source>
</evidence>
<dbReference type="Pfam" id="PF00042">
    <property type="entry name" value="Globin"/>
    <property type="match status" value="1"/>
</dbReference>
<dbReference type="Proteomes" id="UP000242525">
    <property type="component" value="Unassembled WGS sequence"/>
</dbReference>
<evidence type="ECO:0000256" key="14">
    <source>
        <dbReference type="ARBA" id="ARBA00049433"/>
    </source>
</evidence>
<sequence>MPLTPDQISVIKATIPVLKEGGVTLTTKFYENMLNEKPEVRPFFNPAHQASGMQPKALAHSLLLYATYIDDLGKLSDLVERIVSKHVTLLIQPDQYPIVGEYLIRTMKEVLGDLATDEVIGAWTAAYGDLANLLIDLEEKRYQSFEWRGFRQFTVSQKIKETPDVVSLILTPKDGHKIHKSAKPGQYLGIKLTDETAFSKFEGSIRREYSISDVSHDDHLRISVKRIPGGVASNYIHDNLKVGDVVDLTPPAGGLVYDAEENVPHKEVFLLAGGIGITPILPIAKQITSQFPNVKVTFVNSSHTPEDQPFVDEINNIVASSKNFEVVNFYSKVAGTTSPIKNSTVKTGHLTKEALDELVKDKENSLVYYLGPVSYMISIAKYLKELGIPENQTHREFFFPDQSLTIELSS</sequence>
<reference evidence="18" key="3">
    <citation type="submission" date="2020-01" db="EMBL/GenBank/DDBJ databases">
        <authorList>
            <person name="Perkins V."/>
            <person name="Lessard M.-H."/>
            <person name="Dugat-Bony E."/>
            <person name="Frenette M."/>
            <person name="Labrie S."/>
        </authorList>
    </citation>
    <scope>NUCLEOTIDE SEQUENCE</scope>
    <source>
        <strain evidence="18">LMA-70</strain>
    </source>
</reference>
<keyword evidence="8" id="KW-0479">Metal-binding</keyword>
<evidence type="ECO:0000256" key="5">
    <source>
        <dbReference type="ARBA" id="ARBA00022575"/>
    </source>
</evidence>
<keyword evidence="7" id="KW-0285">Flavoprotein</keyword>
<dbReference type="AlphaFoldDB" id="A0A0J9XEW3"/>
<evidence type="ECO:0000313" key="18">
    <source>
        <dbReference type="EMBL" id="KAF5102502.1"/>
    </source>
</evidence>
<feature type="domain" description="Globin" evidence="15">
    <location>
        <begin position="2"/>
        <end position="139"/>
    </location>
</feature>
<keyword evidence="9" id="KW-0274">FAD</keyword>
<comment type="cofactor">
    <cofactor evidence="2">
        <name>FAD</name>
        <dbReference type="ChEBI" id="CHEBI:57692"/>
    </cofactor>
</comment>
<dbReference type="Gene3D" id="3.40.50.80">
    <property type="entry name" value="Nucleotide-binding domain of ferredoxin-NADP reductase (FNR) module"/>
    <property type="match status" value="1"/>
</dbReference>
<comment type="catalytic activity">
    <reaction evidence="14">
        <text>2 nitric oxide + NADPH + 2 O2 = 2 nitrate + NADP(+) + H(+)</text>
        <dbReference type="Rhea" id="RHEA:19465"/>
        <dbReference type="ChEBI" id="CHEBI:15378"/>
        <dbReference type="ChEBI" id="CHEBI:15379"/>
        <dbReference type="ChEBI" id="CHEBI:16480"/>
        <dbReference type="ChEBI" id="CHEBI:17632"/>
        <dbReference type="ChEBI" id="CHEBI:57783"/>
        <dbReference type="ChEBI" id="CHEBI:58349"/>
        <dbReference type="EC" id="1.14.12.17"/>
    </reaction>
</comment>
<dbReference type="EMBL" id="QQZK01000029">
    <property type="protein sequence ID" value="KAF5102502.1"/>
    <property type="molecule type" value="Genomic_DNA"/>
</dbReference>
<dbReference type="STRING" id="1173061.A0A0J9XEW3"/>
<dbReference type="PANTHER" id="PTHR43396:SF3">
    <property type="entry name" value="FLAVOHEMOPROTEIN"/>
    <property type="match status" value="1"/>
</dbReference>
<dbReference type="OrthoDB" id="436496at2759"/>
<dbReference type="PROSITE" id="PS51384">
    <property type="entry name" value="FAD_FR"/>
    <property type="match status" value="1"/>
</dbReference>
<accession>A0A0J9XEW3</accession>
<name>A0A0J9XEW3_GEOCN</name>
<keyword evidence="5" id="KW-0216">Detoxification</keyword>
<dbReference type="GO" id="GO:0008941">
    <property type="term" value="F:nitric oxide dioxygenase NAD(P)H activity"/>
    <property type="evidence" value="ECO:0007669"/>
    <property type="project" value="UniProtKB-EC"/>
</dbReference>
<dbReference type="EC" id="1.14.12.17" evidence="4"/>
<dbReference type="InterPro" id="IPR000971">
    <property type="entry name" value="Globin"/>
</dbReference>
<evidence type="ECO:0000256" key="1">
    <source>
        <dbReference type="ARBA" id="ARBA00001970"/>
    </source>
</evidence>
<dbReference type="SUPFAM" id="SSF63380">
    <property type="entry name" value="Riboflavin synthase domain-like"/>
    <property type="match status" value="1"/>
</dbReference>
<evidence type="ECO:0000256" key="3">
    <source>
        <dbReference type="ARBA" id="ARBA00006401"/>
    </source>
</evidence>
<organism evidence="17 19">
    <name type="scientific">Geotrichum candidum</name>
    <name type="common">Oospora lactis</name>
    <name type="synonym">Dipodascus geotrichum</name>
    <dbReference type="NCBI Taxonomy" id="1173061"/>
    <lineage>
        <taxon>Eukaryota</taxon>
        <taxon>Fungi</taxon>
        <taxon>Dikarya</taxon>
        <taxon>Ascomycota</taxon>
        <taxon>Saccharomycotina</taxon>
        <taxon>Dipodascomycetes</taxon>
        <taxon>Dipodascales</taxon>
        <taxon>Dipodascaceae</taxon>
        <taxon>Geotrichum</taxon>
    </lineage>
</organism>
<keyword evidence="11" id="KW-0408">Iron</keyword>
<dbReference type="InterPro" id="IPR008333">
    <property type="entry name" value="Cbr1-like_FAD-bd_dom"/>
</dbReference>
<keyword evidence="19" id="KW-1185">Reference proteome</keyword>
<evidence type="ECO:0000256" key="8">
    <source>
        <dbReference type="ARBA" id="ARBA00022723"/>
    </source>
</evidence>
<keyword evidence="6" id="KW-0349">Heme</keyword>
<dbReference type="PANTHER" id="PTHR43396">
    <property type="entry name" value="FLAVOHEMOPROTEIN"/>
    <property type="match status" value="1"/>
</dbReference>
<evidence type="ECO:0000256" key="11">
    <source>
        <dbReference type="ARBA" id="ARBA00023004"/>
    </source>
</evidence>
<dbReference type="GO" id="GO:0046210">
    <property type="term" value="P:nitric oxide catabolic process"/>
    <property type="evidence" value="ECO:0007669"/>
    <property type="project" value="TreeGrafter"/>
</dbReference>
<dbReference type="GO" id="GO:0020037">
    <property type="term" value="F:heme binding"/>
    <property type="evidence" value="ECO:0007669"/>
    <property type="project" value="InterPro"/>
</dbReference>
<evidence type="ECO:0000259" key="16">
    <source>
        <dbReference type="PROSITE" id="PS51384"/>
    </source>
</evidence>
<dbReference type="InterPro" id="IPR017938">
    <property type="entry name" value="Riboflavin_synthase-like_b-brl"/>
</dbReference>
<comment type="caution">
    <text evidence="17">The sequence shown here is derived from an EMBL/GenBank/DDBJ whole genome shotgun (WGS) entry which is preliminary data.</text>
</comment>
<comment type="cofactor">
    <cofactor evidence="1">
        <name>heme b</name>
        <dbReference type="ChEBI" id="CHEBI:60344"/>
    </cofactor>
</comment>
<gene>
    <name evidence="17" type="ORF">BN980_GECA12s03167g</name>
    <name evidence="18" type="ORF">DV451_001795</name>
</gene>
<dbReference type="InterPro" id="IPR039261">
    <property type="entry name" value="FNR_nucleotide-bd"/>
</dbReference>
<evidence type="ECO:0000313" key="17">
    <source>
        <dbReference type="EMBL" id="CDO55843.1"/>
    </source>
</evidence>
<evidence type="ECO:0000256" key="2">
    <source>
        <dbReference type="ARBA" id="ARBA00001974"/>
    </source>
</evidence>
<evidence type="ECO:0000313" key="19">
    <source>
        <dbReference type="Proteomes" id="UP000242525"/>
    </source>
</evidence>
<dbReference type="PRINTS" id="PR00409">
    <property type="entry name" value="PHDIOXRDTASE"/>
</dbReference>
<feature type="domain" description="FAD-binding FR-type" evidence="16">
    <location>
        <begin position="148"/>
        <end position="258"/>
    </location>
</feature>
<dbReference type="GO" id="GO:0009636">
    <property type="term" value="P:response to toxic substance"/>
    <property type="evidence" value="ECO:0007669"/>
    <property type="project" value="UniProtKB-KW"/>
</dbReference>
<dbReference type="InterPro" id="IPR012292">
    <property type="entry name" value="Globin/Proto"/>
</dbReference>
<dbReference type="FunFam" id="1.10.490.10:FF:000003">
    <property type="entry name" value="Flavohemoprotein"/>
    <property type="match status" value="1"/>
</dbReference>
<evidence type="ECO:0000256" key="7">
    <source>
        <dbReference type="ARBA" id="ARBA00022630"/>
    </source>
</evidence>
<evidence type="ECO:0000256" key="6">
    <source>
        <dbReference type="ARBA" id="ARBA00022617"/>
    </source>
</evidence>
<evidence type="ECO:0000256" key="10">
    <source>
        <dbReference type="ARBA" id="ARBA00022857"/>
    </source>
</evidence>
<protein>
    <recommendedName>
        <fullName evidence="4">nitric oxide dioxygenase</fullName>
        <ecNumber evidence="4">1.14.12.17</ecNumber>
    </recommendedName>
</protein>
<dbReference type="Gene3D" id="2.40.30.10">
    <property type="entry name" value="Translation factors"/>
    <property type="match status" value="1"/>
</dbReference>
<dbReference type="CDD" id="cd06184">
    <property type="entry name" value="flavohem_like_fad_nad_binding"/>
    <property type="match status" value="1"/>
</dbReference>
<dbReference type="InterPro" id="IPR009050">
    <property type="entry name" value="Globin-like_sf"/>
</dbReference>
<evidence type="ECO:0000256" key="13">
    <source>
        <dbReference type="ARBA" id="ARBA00048649"/>
    </source>
</evidence>
<dbReference type="CDD" id="cd08922">
    <property type="entry name" value="FHb-globin"/>
    <property type="match status" value="1"/>
</dbReference>
<comment type="catalytic activity">
    <reaction evidence="13">
        <text>2 nitric oxide + NADH + 2 O2 = 2 nitrate + NAD(+) + H(+)</text>
        <dbReference type="Rhea" id="RHEA:19469"/>
        <dbReference type="ChEBI" id="CHEBI:15378"/>
        <dbReference type="ChEBI" id="CHEBI:15379"/>
        <dbReference type="ChEBI" id="CHEBI:16480"/>
        <dbReference type="ChEBI" id="CHEBI:17632"/>
        <dbReference type="ChEBI" id="CHEBI:57540"/>
        <dbReference type="ChEBI" id="CHEBI:57945"/>
        <dbReference type="EC" id="1.14.12.17"/>
    </reaction>
</comment>
<reference evidence="17 19" key="1">
    <citation type="submission" date="2014-03" db="EMBL/GenBank/DDBJ databases">
        <authorList>
            <person name="Casaregola S."/>
        </authorList>
    </citation>
    <scope>NUCLEOTIDE SEQUENCE [LARGE SCALE GENOMIC DNA]</scope>
    <source>
        <strain evidence="17 19">CLIB 918</strain>
    </source>
</reference>
<evidence type="ECO:0000256" key="9">
    <source>
        <dbReference type="ARBA" id="ARBA00022827"/>
    </source>
</evidence>